<sequence>MGDEIRHIDFLVEPLSLTCISFLAFWSTDTRVDAAFFYLFYGFIINSWKVYYLFPPVFLKLILYAEENVIGTDAYESAMKPASELKLKVNYFKLVVDDAISLRSASNSRKHSSRLFLRFLCMMPTPWYPANSPSDLQCK</sequence>
<dbReference type="AlphaFoldDB" id="A0A8X6TWG5"/>
<protein>
    <submittedName>
        <fullName evidence="2">Uncharacterized protein</fullName>
    </submittedName>
</protein>
<reference evidence="2" key="1">
    <citation type="submission" date="2020-08" db="EMBL/GenBank/DDBJ databases">
        <title>Multicomponent nature underlies the extraordinary mechanical properties of spider dragline silk.</title>
        <authorList>
            <person name="Kono N."/>
            <person name="Nakamura H."/>
            <person name="Mori M."/>
            <person name="Yoshida Y."/>
            <person name="Ohtoshi R."/>
            <person name="Malay A.D."/>
            <person name="Moran D.A.P."/>
            <person name="Tomita M."/>
            <person name="Numata K."/>
            <person name="Arakawa K."/>
        </authorList>
    </citation>
    <scope>NUCLEOTIDE SEQUENCE</scope>
</reference>
<gene>
    <name evidence="2" type="ORF">NPIL_464721</name>
</gene>
<proteinExistence type="predicted"/>
<dbReference type="Proteomes" id="UP000887013">
    <property type="component" value="Unassembled WGS sequence"/>
</dbReference>
<organism evidence="2 3">
    <name type="scientific">Nephila pilipes</name>
    <name type="common">Giant wood spider</name>
    <name type="synonym">Nephila maculata</name>
    <dbReference type="NCBI Taxonomy" id="299642"/>
    <lineage>
        <taxon>Eukaryota</taxon>
        <taxon>Metazoa</taxon>
        <taxon>Ecdysozoa</taxon>
        <taxon>Arthropoda</taxon>
        <taxon>Chelicerata</taxon>
        <taxon>Arachnida</taxon>
        <taxon>Araneae</taxon>
        <taxon>Araneomorphae</taxon>
        <taxon>Entelegynae</taxon>
        <taxon>Araneoidea</taxon>
        <taxon>Nephilidae</taxon>
        <taxon>Nephila</taxon>
    </lineage>
</organism>
<comment type="caution">
    <text evidence="2">The sequence shown here is derived from an EMBL/GenBank/DDBJ whole genome shotgun (WGS) entry which is preliminary data.</text>
</comment>
<keyword evidence="3" id="KW-1185">Reference proteome</keyword>
<accession>A0A8X6TWG5</accession>
<evidence type="ECO:0000256" key="1">
    <source>
        <dbReference type="SAM" id="Phobius"/>
    </source>
</evidence>
<evidence type="ECO:0000313" key="2">
    <source>
        <dbReference type="EMBL" id="GFT64054.1"/>
    </source>
</evidence>
<feature type="transmembrane region" description="Helical" evidence="1">
    <location>
        <begin position="7"/>
        <end position="28"/>
    </location>
</feature>
<name>A0A8X6TWG5_NEPPI</name>
<evidence type="ECO:0000313" key="3">
    <source>
        <dbReference type="Proteomes" id="UP000887013"/>
    </source>
</evidence>
<keyword evidence="1" id="KW-0812">Transmembrane</keyword>
<dbReference type="EMBL" id="BMAW01114929">
    <property type="protein sequence ID" value="GFT64054.1"/>
    <property type="molecule type" value="Genomic_DNA"/>
</dbReference>
<keyword evidence="1" id="KW-0472">Membrane</keyword>
<feature type="transmembrane region" description="Helical" evidence="1">
    <location>
        <begin position="34"/>
        <end position="54"/>
    </location>
</feature>
<keyword evidence="1" id="KW-1133">Transmembrane helix</keyword>